<dbReference type="Proteomes" id="UP001438707">
    <property type="component" value="Unassembled WGS sequence"/>
</dbReference>
<evidence type="ECO:0000256" key="1">
    <source>
        <dbReference type="SAM" id="MobiDB-lite"/>
    </source>
</evidence>
<protein>
    <submittedName>
        <fullName evidence="2">Uncharacterized protein</fullName>
    </submittedName>
</protein>
<name>A0AAW1RBS6_9CHLO</name>
<feature type="compositionally biased region" description="Basic and acidic residues" evidence="1">
    <location>
        <begin position="138"/>
        <end position="147"/>
    </location>
</feature>
<feature type="region of interest" description="Disordered" evidence="1">
    <location>
        <begin position="135"/>
        <end position="172"/>
    </location>
</feature>
<dbReference type="AlphaFoldDB" id="A0AAW1RBS6"/>
<evidence type="ECO:0000313" key="3">
    <source>
        <dbReference type="Proteomes" id="UP001438707"/>
    </source>
</evidence>
<dbReference type="EMBL" id="JALJOS010000014">
    <property type="protein sequence ID" value="KAK9831209.1"/>
    <property type="molecule type" value="Genomic_DNA"/>
</dbReference>
<gene>
    <name evidence="2" type="ORF">WJX74_007499</name>
</gene>
<keyword evidence="3" id="KW-1185">Reference proteome</keyword>
<accession>A0AAW1RBS6</accession>
<organism evidence="2 3">
    <name type="scientific">Apatococcus lobatus</name>
    <dbReference type="NCBI Taxonomy" id="904363"/>
    <lineage>
        <taxon>Eukaryota</taxon>
        <taxon>Viridiplantae</taxon>
        <taxon>Chlorophyta</taxon>
        <taxon>core chlorophytes</taxon>
        <taxon>Trebouxiophyceae</taxon>
        <taxon>Chlorellales</taxon>
        <taxon>Chlorellaceae</taxon>
        <taxon>Apatococcus</taxon>
    </lineage>
</organism>
<reference evidence="2 3" key="1">
    <citation type="journal article" date="2024" name="Nat. Commun.">
        <title>Phylogenomics reveals the evolutionary origins of lichenization in chlorophyte algae.</title>
        <authorList>
            <person name="Puginier C."/>
            <person name="Libourel C."/>
            <person name="Otte J."/>
            <person name="Skaloud P."/>
            <person name="Haon M."/>
            <person name="Grisel S."/>
            <person name="Petersen M."/>
            <person name="Berrin J.G."/>
            <person name="Delaux P.M."/>
            <person name="Dal Grande F."/>
            <person name="Keller J."/>
        </authorList>
    </citation>
    <scope>NUCLEOTIDE SEQUENCE [LARGE SCALE GENOMIC DNA]</scope>
    <source>
        <strain evidence="2 3">SAG 2145</strain>
    </source>
</reference>
<comment type="caution">
    <text evidence="2">The sequence shown here is derived from an EMBL/GenBank/DDBJ whole genome shotgun (WGS) entry which is preliminary data.</text>
</comment>
<proteinExistence type="predicted"/>
<sequence>MELVHAGTPQEQLLLTLIDKMEENTSCLTRVLKAVHSNPALSETNPLRDFKPPAGYTVIQEAQWLEKRIKDEMHRDRKSHTTKTVSVLIAFPENIELLRENGFQVSRTHTYNFIETVHEYAAALHAASASCGAGAPGKRCERNHCRSPDPLPPLGPGGATPGMPRPEIVRTERPVSRRAWTALWALCARAGDLQAGKGPRSDDLTKRQR</sequence>
<evidence type="ECO:0000313" key="2">
    <source>
        <dbReference type="EMBL" id="KAK9831209.1"/>
    </source>
</evidence>